<evidence type="ECO:0000256" key="15">
    <source>
        <dbReference type="SAM" id="Coils"/>
    </source>
</evidence>
<dbReference type="InterPro" id="IPR030480">
    <property type="entry name" value="Natr_peptide_CS"/>
</dbReference>
<evidence type="ECO:0000256" key="5">
    <source>
        <dbReference type="ARBA" id="ARBA00022692"/>
    </source>
</evidence>
<evidence type="ECO:0000259" key="19">
    <source>
        <dbReference type="PROSITE" id="PS50240"/>
    </source>
</evidence>
<evidence type="ECO:0000313" key="20">
    <source>
        <dbReference type="EMBL" id="KAJ7412408.1"/>
    </source>
</evidence>
<keyword evidence="6" id="KW-0732">Signal</keyword>
<dbReference type="PROSITE" id="PS00135">
    <property type="entry name" value="TRYPSIN_SER"/>
    <property type="match status" value="1"/>
</dbReference>
<dbReference type="EMBL" id="WHWB01034248">
    <property type="protein sequence ID" value="KAJ7412408.1"/>
    <property type="molecule type" value="Genomic_DNA"/>
</dbReference>
<dbReference type="CDD" id="cd00190">
    <property type="entry name" value="Tryp_SPc"/>
    <property type="match status" value="1"/>
</dbReference>
<feature type="transmembrane region" description="Helical" evidence="17">
    <location>
        <begin position="732"/>
        <end position="752"/>
    </location>
</feature>
<proteinExistence type="inferred from homology"/>
<feature type="domain" description="Guanylate cyclase" evidence="18">
    <location>
        <begin position="816"/>
        <end position="946"/>
    </location>
</feature>
<dbReference type="Gene3D" id="2.40.10.10">
    <property type="entry name" value="Trypsin-like serine proteases"/>
    <property type="match status" value="2"/>
</dbReference>
<dbReference type="SMART" id="SM00020">
    <property type="entry name" value="Tryp_SPc"/>
    <property type="match status" value="1"/>
</dbReference>
<keyword evidence="8 17" id="KW-1133">Transmembrane helix</keyword>
<dbReference type="InterPro" id="IPR033116">
    <property type="entry name" value="TRYPSIN_SER"/>
</dbReference>
<dbReference type="EC" id="4.6.1.2" evidence="3"/>
<evidence type="ECO:0000256" key="7">
    <source>
        <dbReference type="ARBA" id="ARBA00022741"/>
    </source>
</evidence>
<evidence type="ECO:0000256" key="11">
    <source>
        <dbReference type="ARBA" id="ARBA00023180"/>
    </source>
</evidence>
<dbReference type="PROSITE" id="PS50125">
    <property type="entry name" value="GUANYLATE_CYCLASE_2"/>
    <property type="match status" value="1"/>
</dbReference>
<keyword evidence="15" id="KW-0175">Coiled coil</keyword>
<evidence type="ECO:0000256" key="8">
    <source>
        <dbReference type="ARBA" id="ARBA00022989"/>
    </source>
</evidence>
<comment type="caution">
    <text evidence="20">The sequence shown here is derived from an EMBL/GenBank/DDBJ whole genome shotgun (WGS) entry which is preliminary data.</text>
</comment>
<dbReference type="PANTHER" id="PTHR31386:SF2">
    <property type="entry name" value="SIMILAR TO RIKEN CDNA 2510039O18"/>
    <property type="match status" value="1"/>
</dbReference>
<dbReference type="Gene3D" id="3.30.70.1230">
    <property type="entry name" value="Nucleotide cyclase"/>
    <property type="match status" value="1"/>
</dbReference>
<dbReference type="PANTHER" id="PTHR31386">
    <property type="entry name" value="UNCHARACTERIZED PROTEIN KIAA2013"/>
    <property type="match status" value="1"/>
</dbReference>
<accession>A0ABQ9D5L9</accession>
<dbReference type="InterPro" id="IPR001254">
    <property type="entry name" value="Trypsin_dom"/>
</dbReference>
<dbReference type="Pfam" id="PF07701">
    <property type="entry name" value="HNOBA"/>
    <property type="match status" value="1"/>
</dbReference>
<dbReference type="Pfam" id="PF10222">
    <property type="entry name" value="DUF2152"/>
    <property type="match status" value="1"/>
</dbReference>
<evidence type="ECO:0000256" key="6">
    <source>
        <dbReference type="ARBA" id="ARBA00022729"/>
    </source>
</evidence>
<dbReference type="InterPro" id="IPR001054">
    <property type="entry name" value="A/G_cyclase"/>
</dbReference>
<feature type="domain" description="Peptidase S1" evidence="19">
    <location>
        <begin position="308"/>
        <end position="530"/>
    </location>
</feature>
<keyword evidence="7" id="KW-0547">Nucleotide-binding</keyword>
<evidence type="ECO:0000256" key="12">
    <source>
        <dbReference type="ARBA" id="ARBA00023239"/>
    </source>
</evidence>
<protein>
    <recommendedName>
        <fullName evidence="3">guanylate cyclase</fullName>
        <ecNumber evidence="3">4.6.1.2</ecNumber>
    </recommendedName>
</protein>
<keyword evidence="5 17" id="KW-0812">Transmembrane</keyword>
<keyword evidence="12 14" id="KW-0456">Lyase</keyword>
<comment type="subcellular location">
    <subcellularLocation>
        <location evidence="1">Membrane</location>
        <topology evidence="1">Single-pass type I membrane protein</topology>
    </subcellularLocation>
    <subcellularLocation>
        <location evidence="2">Secreted</location>
    </subcellularLocation>
</comment>
<dbReference type="PRINTS" id="PR00722">
    <property type="entry name" value="CHYMOTRYPSIN"/>
</dbReference>
<reference evidence="20" key="1">
    <citation type="submission" date="2019-10" db="EMBL/GenBank/DDBJ databases">
        <authorList>
            <person name="Soares A.E.R."/>
            <person name="Aleixo A."/>
            <person name="Schneider P."/>
            <person name="Miyaki C.Y."/>
            <person name="Schneider M.P."/>
            <person name="Mello C."/>
            <person name="Vasconcelos A.T.R."/>
        </authorList>
    </citation>
    <scope>NUCLEOTIDE SEQUENCE</scope>
    <source>
        <tissue evidence="20">Muscle</tissue>
    </source>
</reference>
<evidence type="ECO:0000256" key="10">
    <source>
        <dbReference type="ARBA" id="ARBA00023157"/>
    </source>
</evidence>
<dbReference type="CDD" id="cd07302">
    <property type="entry name" value="CHD"/>
    <property type="match status" value="1"/>
</dbReference>
<name>A0ABQ9D5L9_9PASS</name>
<evidence type="ECO:0000256" key="9">
    <source>
        <dbReference type="ARBA" id="ARBA00023136"/>
    </source>
</evidence>
<keyword evidence="11" id="KW-0325">Glycoprotein</keyword>
<evidence type="ECO:0000256" key="2">
    <source>
        <dbReference type="ARBA" id="ARBA00004613"/>
    </source>
</evidence>
<dbReference type="PROSITE" id="PS00263">
    <property type="entry name" value="NATRIURETIC_PEPTIDE"/>
    <property type="match status" value="1"/>
</dbReference>
<evidence type="ECO:0000256" key="13">
    <source>
        <dbReference type="ARBA" id="ARBA00023293"/>
    </source>
</evidence>
<sequence length="1128" mass="125013">MQVGVEKLLQEHQQAWSDLFTSGIEMGRITDAHTPSSETVNLTLYYVLSTVPAPLLDPALGAEERARLEGSLSYADHCFSGHPTMHAQPLWPARLGSVAQVLQLADLWKLTLQKRGCRGLLAAGVHGLLQGMVLSFGGLQFTENHLQFQADPDVLHNSYSLRGIRYHKDLISLAVLLDAEGKPFLQVSVKPQEPAARLFACEAGCLNEPVELTAEARGHTFPVMVTQPITPLLYISTDLVHLQDLRHTLHLKAILAHEEHMAKQYPGLPFLFWFSVASLITLFHLFLFKLIYNEYCGPGAKPLFRSKASLQYYSNGKWHHTCGGTLIATNWVLTAAHCISSRTYRVLLGKYNLAAEEKGSVALSPEKIIVHENWDPQHVSNGYDIALIKLPEQVPLSAQIQLACLPRAQSTLPSNTACYVTGWGRLQTNGPLPDDLQQGLLLVVDYATCSQPSWWGKTVKPTMVCAGGDGIISSCNGDSGGPLNCQGADGRWEVHGIVSFGSSLGCNYYHKPSVFTRVSAYNGWIEQEERHSWLFPAADRRNRSFHALLLGNLNSLCTAGEAELNCENCQCKEEKTSNCPFYSIDLRHKLNVSDNTEARQVLSRVISELLERLRSPHEDLKAMRHNPEWADPAAFKLLLQMRAAMLRARSGASPSLHTALPRLSALLSHALFSSDTAHQCWVDNDNLSLPFPPFLGSGDPLSVGALERGLRSAQTCLLHQGQQRLSSRAREILCTLGLKVSLLVVACLIYPITLLSFKQMTDWIHNYARNLKEKTEDLKRERRLAEDLLHQMLPKSVAKQLRKCQKVEAENYDQVTIFFSDIVGFTGIAASCTPLQVVEMLNNLYMCFDTRIEAYDVYKVETIGDAYMVVSGLPERNGSRHADEIAKMSLDLVAAVRQVGIPQAPAGRLELRAGAHTGPCVAGVVGHKMPRYCLFGDTVNTASRMESTSLPQKIHISSATYEALLADDAYEIELRGEIEVKGKGKMKTYWLLGNKNYSVQNDSLVCHWNPAISKKKKTESSQGSVQQSLSELLDEGLEHPLLSEEKDPEQEDLMPGGVLDQPDPELQWPQSTREQPQSVPMGHSAIHRFLSDLLSLSRRYRGRSKKGLSRGCFGVRLDRIGSLSGLGC</sequence>
<evidence type="ECO:0000256" key="3">
    <source>
        <dbReference type="ARBA" id="ARBA00012202"/>
    </source>
</evidence>
<keyword evidence="4" id="KW-0964">Secreted</keyword>
<dbReference type="InterPro" id="IPR029787">
    <property type="entry name" value="Nucleotide_cyclase"/>
</dbReference>
<feature type="region of interest" description="Disordered" evidence="16">
    <location>
        <begin position="1045"/>
        <end position="1080"/>
    </location>
</feature>
<dbReference type="Pfam" id="PF00212">
    <property type="entry name" value="ANP"/>
    <property type="match status" value="1"/>
</dbReference>
<dbReference type="SUPFAM" id="SSF55073">
    <property type="entry name" value="Nucleotide cyclase"/>
    <property type="match status" value="1"/>
</dbReference>
<evidence type="ECO:0000256" key="14">
    <source>
        <dbReference type="RuleBase" id="RU000405"/>
    </source>
</evidence>
<feature type="coiled-coil region" evidence="15">
    <location>
        <begin position="764"/>
        <end position="791"/>
    </location>
</feature>
<dbReference type="PROSITE" id="PS00134">
    <property type="entry name" value="TRYPSIN_HIS"/>
    <property type="match status" value="1"/>
</dbReference>
<evidence type="ECO:0000256" key="4">
    <source>
        <dbReference type="ARBA" id="ARBA00022525"/>
    </source>
</evidence>
<dbReference type="InterPro" id="IPR018297">
    <property type="entry name" value="A/G_cyclase_CS"/>
</dbReference>
<feature type="compositionally biased region" description="Polar residues" evidence="16">
    <location>
        <begin position="1068"/>
        <end position="1078"/>
    </location>
</feature>
<dbReference type="InterPro" id="IPR043504">
    <property type="entry name" value="Peptidase_S1_PA_chymotrypsin"/>
</dbReference>
<organism evidence="20 21">
    <name type="scientific">Willisornis vidua</name>
    <name type="common">Xingu scale-backed antbird</name>
    <dbReference type="NCBI Taxonomy" id="1566151"/>
    <lineage>
        <taxon>Eukaryota</taxon>
        <taxon>Metazoa</taxon>
        <taxon>Chordata</taxon>
        <taxon>Craniata</taxon>
        <taxon>Vertebrata</taxon>
        <taxon>Euteleostomi</taxon>
        <taxon>Archelosauria</taxon>
        <taxon>Archosauria</taxon>
        <taxon>Dinosauria</taxon>
        <taxon>Saurischia</taxon>
        <taxon>Theropoda</taxon>
        <taxon>Coelurosauria</taxon>
        <taxon>Aves</taxon>
        <taxon>Neognathae</taxon>
        <taxon>Neoaves</taxon>
        <taxon>Telluraves</taxon>
        <taxon>Australaves</taxon>
        <taxon>Passeriformes</taxon>
        <taxon>Thamnophilidae</taxon>
        <taxon>Willisornis</taxon>
    </lineage>
</organism>
<evidence type="ECO:0000256" key="1">
    <source>
        <dbReference type="ARBA" id="ARBA00004479"/>
    </source>
</evidence>
<dbReference type="InterPro" id="IPR001314">
    <property type="entry name" value="Peptidase_S1A"/>
</dbReference>
<dbReference type="InterPro" id="IPR000663">
    <property type="entry name" value="Natr_peptide"/>
</dbReference>
<keyword evidence="9 17" id="KW-0472">Membrane</keyword>
<feature type="transmembrane region" description="Helical" evidence="17">
    <location>
        <begin position="270"/>
        <end position="292"/>
    </location>
</feature>
<dbReference type="InterPro" id="IPR011645">
    <property type="entry name" value="HNOB_dom_associated"/>
</dbReference>
<dbReference type="Pfam" id="PF00211">
    <property type="entry name" value="Guanylate_cyc"/>
    <property type="match status" value="1"/>
</dbReference>
<dbReference type="Gene3D" id="6.10.250.780">
    <property type="match status" value="1"/>
</dbReference>
<evidence type="ECO:0000313" key="21">
    <source>
        <dbReference type="Proteomes" id="UP001145742"/>
    </source>
</evidence>
<dbReference type="Proteomes" id="UP001145742">
    <property type="component" value="Unassembled WGS sequence"/>
</dbReference>
<dbReference type="SUPFAM" id="SSF50494">
    <property type="entry name" value="Trypsin-like serine proteases"/>
    <property type="match status" value="1"/>
</dbReference>
<gene>
    <name evidence="20" type="ORF">WISP_96994</name>
</gene>
<comment type="similarity">
    <text evidence="14">Belongs to the adenylyl cyclase class-4/guanylyl cyclase family.</text>
</comment>
<dbReference type="PROSITE" id="PS00452">
    <property type="entry name" value="GUANYLATE_CYCLASE_1"/>
    <property type="match status" value="1"/>
</dbReference>
<keyword evidence="21" id="KW-1185">Reference proteome</keyword>
<evidence type="ECO:0000259" key="18">
    <source>
        <dbReference type="PROSITE" id="PS50125"/>
    </source>
</evidence>
<evidence type="ECO:0000256" key="16">
    <source>
        <dbReference type="SAM" id="MobiDB-lite"/>
    </source>
</evidence>
<evidence type="ECO:0000256" key="17">
    <source>
        <dbReference type="SAM" id="Phobius"/>
    </source>
</evidence>
<dbReference type="SMART" id="SM00183">
    <property type="entry name" value="NAT_PEP"/>
    <property type="match status" value="1"/>
</dbReference>
<dbReference type="InterPro" id="IPR009003">
    <property type="entry name" value="Peptidase_S1_PA"/>
</dbReference>
<dbReference type="InterPro" id="IPR018795">
    <property type="entry name" value="K2013-like"/>
</dbReference>
<dbReference type="SMART" id="SM00044">
    <property type="entry name" value="CYCc"/>
    <property type="match status" value="1"/>
</dbReference>
<dbReference type="PROSITE" id="PS50240">
    <property type="entry name" value="TRYPSIN_DOM"/>
    <property type="match status" value="1"/>
</dbReference>
<keyword evidence="13" id="KW-0141">cGMP biosynthesis</keyword>
<keyword evidence="10" id="KW-1015">Disulfide bond</keyword>
<dbReference type="InterPro" id="IPR018114">
    <property type="entry name" value="TRYPSIN_HIS"/>
</dbReference>